<name>A0A8S5UBY8_9CAUD</name>
<reference evidence="1" key="1">
    <citation type="journal article" date="2021" name="Proc. Natl. Acad. Sci. U.S.A.">
        <title>A Catalog of Tens of Thousands of Viruses from Human Metagenomes Reveals Hidden Associations with Chronic Diseases.</title>
        <authorList>
            <person name="Tisza M.J."/>
            <person name="Buck C.B."/>
        </authorList>
    </citation>
    <scope>NUCLEOTIDE SEQUENCE</scope>
    <source>
        <strain evidence="1">CtZkC8</strain>
    </source>
</reference>
<protein>
    <submittedName>
        <fullName evidence="1">Uncharacterized protein</fullName>
    </submittedName>
</protein>
<organism evidence="1">
    <name type="scientific">Podoviridae sp. ctZkC8</name>
    <dbReference type="NCBI Taxonomy" id="2825259"/>
    <lineage>
        <taxon>Viruses</taxon>
        <taxon>Duplodnaviria</taxon>
        <taxon>Heunggongvirae</taxon>
        <taxon>Uroviricota</taxon>
        <taxon>Caudoviricetes</taxon>
    </lineage>
</organism>
<proteinExistence type="predicted"/>
<accession>A0A8S5UBY8</accession>
<dbReference type="EMBL" id="BK016062">
    <property type="protein sequence ID" value="DAF91985.1"/>
    <property type="molecule type" value="Genomic_DNA"/>
</dbReference>
<sequence>MKVTLGFDYNVVNTDGINRGSMILKKILNQKDLELKLHTYIGFKTDNFNDNGSAYNDQTTV</sequence>
<evidence type="ECO:0000313" key="1">
    <source>
        <dbReference type="EMBL" id="DAF91985.1"/>
    </source>
</evidence>